<feature type="domain" description="Formyl transferase N-terminal" evidence="7">
    <location>
        <begin position="6"/>
        <end position="184"/>
    </location>
</feature>
<evidence type="ECO:0000256" key="3">
    <source>
        <dbReference type="ARBA" id="ARBA00022755"/>
    </source>
</evidence>
<sequence>MTEKLKIGVLLSGSGTNLQAIIDQTANGLAVEVVKVISSRPDAYGIERARAAGIPTTSLNRAVYADPEAADAQIVAELQAAGAQYVVMAGYMRKVTPVMLNAFPNRVLNLHPALLPSFKGAHAIADAFAAGVKATGVTVHFANEDYDKGPIVAQEPVRVAEDDTLETLEAHIHQVEHELYPRVLGWIAAGRVSVDDAGHVHVAPEGGAAAQDKAANACTVGTHQGHYTLRRHVGTLR</sequence>
<evidence type="ECO:0000313" key="8">
    <source>
        <dbReference type="EMBL" id="RXZ54373.1"/>
    </source>
</evidence>
<evidence type="ECO:0000256" key="6">
    <source>
        <dbReference type="HAMAP-Rule" id="MF_01930"/>
    </source>
</evidence>
<dbReference type="InterPro" id="IPR036477">
    <property type="entry name" value="Formyl_transf_N_sf"/>
</dbReference>
<keyword evidence="2 6" id="KW-0808">Transferase</keyword>
<keyword evidence="3 6" id="KW-0658">Purine biosynthesis</keyword>
<dbReference type="AlphaFoldDB" id="A0A4Q2K3Q5"/>
<organism evidence="8 9">
    <name type="scientific">Senegalimassilia faecalis</name>
    <dbReference type="NCBI Taxonomy" id="2509433"/>
    <lineage>
        <taxon>Bacteria</taxon>
        <taxon>Bacillati</taxon>
        <taxon>Actinomycetota</taxon>
        <taxon>Coriobacteriia</taxon>
        <taxon>Coriobacteriales</taxon>
        <taxon>Coriobacteriaceae</taxon>
        <taxon>Senegalimassilia</taxon>
    </lineage>
</organism>
<evidence type="ECO:0000256" key="5">
    <source>
        <dbReference type="ARBA" id="ARBA00047664"/>
    </source>
</evidence>
<dbReference type="InterPro" id="IPR001555">
    <property type="entry name" value="GART_AS"/>
</dbReference>
<evidence type="ECO:0000256" key="2">
    <source>
        <dbReference type="ARBA" id="ARBA00022679"/>
    </source>
</evidence>
<feature type="active site" description="Proton donor" evidence="6">
    <location>
        <position position="111"/>
    </location>
</feature>
<dbReference type="HAMAP" id="MF_01930">
    <property type="entry name" value="PurN"/>
    <property type="match status" value="1"/>
</dbReference>
<dbReference type="OrthoDB" id="9806170at2"/>
<comment type="similarity">
    <text evidence="4 6">Belongs to the GART family.</text>
</comment>
<feature type="binding site" evidence="6">
    <location>
        <position position="61"/>
    </location>
    <ligand>
        <name>(6R)-10-formyltetrahydrofolate</name>
        <dbReference type="ChEBI" id="CHEBI:195366"/>
    </ligand>
</feature>
<dbReference type="EMBL" id="SDPW01000001">
    <property type="protein sequence ID" value="RXZ54373.1"/>
    <property type="molecule type" value="Genomic_DNA"/>
</dbReference>
<comment type="caution">
    <text evidence="6">Lacks conserved residue(s) required for the propagation of feature annotation.</text>
</comment>
<dbReference type="PANTHER" id="PTHR43369:SF2">
    <property type="entry name" value="PHOSPHORIBOSYLGLYCINAMIDE FORMYLTRANSFERASE"/>
    <property type="match status" value="1"/>
</dbReference>
<dbReference type="Pfam" id="PF00551">
    <property type="entry name" value="Formyl_trans_N"/>
    <property type="match status" value="1"/>
</dbReference>
<dbReference type="SUPFAM" id="SSF53328">
    <property type="entry name" value="Formyltransferase"/>
    <property type="match status" value="1"/>
</dbReference>
<name>A0A4Q2K3Q5_9ACTN</name>
<dbReference type="GO" id="GO:0005829">
    <property type="term" value="C:cytosol"/>
    <property type="evidence" value="ECO:0007669"/>
    <property type="project" value="TreeGrafter"/>
</dbReference>
<protein>
    <recommendedName>
        <fullName evidence="6">Phosphoribosylglycinamide formyltransferase</fullName>
        <ecNumber evidence="6">2.1.2.2</ecNumber>
    </recommendedName>
    <alternativeName>
        <fullName evidence="6">5'-phosphoribosylglycinamide transformylase</fullName>
    </alternativeName>
    <alternativeName>
        <fullName evidence="6">GAR transformylase</fullName>
        <shortName evidence="6">GART</shortName>
    </alternativeName>
</protein>
<dbReference type="NCBIfam" id="TIGR00639">
    <property type="entry name" value="PurN"/>
    <property type="match status" value="1"/>
</dbReference>
<dbReference type="InterPro" id="IPR004607">
    <property type="entry name" value="GART"/>
</dbReference>
<dbReference type="GO" id="GO:0004644">
    <property type="term" value="F:phosphoribosylglycinamide formyltransferase activity"/>
    <property type="evidence" value="ECO:0007669"/>
    <property type="project" value="UniProtKB-UniRule"/>
</dbReference>
<dbReference type="InterPro" id="IPR002376">
    <property type="entry name" value="Formyl_transf_N"/>
</dbReference>
<comment type="caution">
    <text evidence="8">The sequence shown here is derived from an EMBL/GenBank/DDBJ whole genome shotgun (WGS) entry which is preliminary data.</text>
</comment>
<accession>A0A4Q2K3Q5</accession>
<gene>
    <name evidence="6" type="primary">purN</name>
    <name evidence="8" type="ORF">ET524_07690</name>
</gene>
<evidence type="ECO:0000256" key="1">
    <source>
        <dbReference type="ARBA" id="ARBA00005054"/>
    </source>
</evidence>
<keyword evidence="9" id="KW-1185">Reference proteome</keyword>
<dbReference type="RefSeq" id="WP_129424679.1">
    <property type="nucleotide sequence ID" value="NZ_SDPW01000001.1"/>
</dbReference>
<dbReference type="PROSITE" id="PS00373">
    <property type="entry name" value="GART"/>
    <property type="match status" value="1"/>
</dbReference>
<feature type="binding site" evidence="6">
    <location>
        <position position="109"/>
    </location>
    <ligand>
        <name>(6R)-10-formyltetrahydrofolate</name>
        <dbReference type="ChEBI" id="CHEBI:195366"/>
    </ligand>
</feature>
<comment type="function">
    <text evidence="6">Catalyzes the transfer of a formyl group from 10-formyltetrahydrofolate to 5-phospho-ribosyl-glycinamide (GAR), producing 5-phospho-ribosyl-N-formylglycinamide (FGAR) and tetrahydrofolate.</text>
</comment>
<feature type="binding site" evidence="6">
    <location>
        <begin position="15"/>
        <end position="17"/>
    </location>
    <ligand>
        <name>N(1)-(5-phospho-beta-D-ribosyl)glycinamide</name>
        <dbReference type="ChEBI" id="CHEBI:143788"/>
    </ligand>
</feature>
<evidence type="ECO:0000259" key="7">
    <source>
        <dbReference type="Pfam" id="PF00551"/>
    </source>
</evidence>
<dbReference type="UniPathway" id="UPA00074">
    <property type="reaction ID" value="UER00126"/>
</dbReference>
<comment type="catalytic activity">
    <reaction evidence="5 6">
        <text>N(1)-(5-phospho-beta-D-ribosyl)glycinamide + (6R)-10-formyltetrahydrofolate = N(2)-formyl-N(1)-(5-phospho-beta-D-ribosyl)glycinamide + (6S)-5,6,7,8-tetrahydrofolate + H(+)</text>
        <dbReference type="Rhea" id="RHEA:15053"/>
        <dbReference type="ChEBI" id="CHEBI:15378"/>
        <dbReference type="ChEBI" id="CHEBI:57453"/>
        <dbReference type="ChEBI" id="CHEBI:143788"/>
        <dbReference type="ChEBI" id="CHEBI:147286"/>
        <dbReference type="ChEBI" id="CHEBI:195366"/>
        <dbReference type="EC" id="2.1.2.2"/>
    </reaction>
</comment>
<dbReference type="EC" id="2.1.2.2" evidence="6"/>
<evidence type="ECO:0000313" key="9">
    <source>
        <dbReference type="Proteomes" id="UP000293345"/>
    </source>
</evidence>
<dbReference type="Proteomes" id="UP000293345">
    <property type="component" value="Unassembled WGS sequence"/>
</dbReference>
<dbReference type="GO" id="GO:0006189">
    <property type="term" value="P:'de novo' IMP biosynthetic process"/>
    <property type="evidence" value="ECO:0007669"/>
    <property type="project" value="UniProtKB-UniRule"/>
</dbReference>
<reference evidence="8 9" key="1">
    <citation type="submission" date="2019-01" db="EMBL/GenBank/DDBJ databases">
        <title>Senegalimassilia sp. nov. KGMB04484 isolated human feces.</title>
        <authorList>
            <person name="Han K.-I."/>
            <person name="Kim J.-S."/>
            <person name="Lee K.C."/>
            <person name="Suh M.K."/>
            <person name="Eom M.K."/>
            <person name="Lee J.H."/>
            <person name="Park S.-H."/>
            <person name="Kang S.W."/>
            <person name="Park J.-E."/>
            <person name="Oh B.S."/>
            <person name="Yu S.Y."/>
            <person name="Choi S.-H."/>
            <person name="Lee D.H."/>
            <person name="Yoon H."/>
            <person name="Kim B.-Y."/>
            <person name="Lee J.H."/>
            <person name="Lee J.-S."/>
        </authorList>
    </citation>
    <scope>NUCLEOTIDE SEQUENCE [LARGE SCALE GENOMIC DNA]</scope>
    <source>
        <strain evidence="8 9">KGMB04484</strain>
    </source>
</reference>
<evidence type="ECO:0000256" key="4">
    <source>
        <dbReference type="ARBA" id="ARBA00038440"/>
    </source>
</evidence>
<feature type="site" description="Raises pKa of active site His" evidence="6">
    <location>
        <position position="147"/>
    </location>
</feature>
<comment type="pathway">
    <text evidence="1 6">Purine metabolism; IMP biosynthesis via de novo pathway; N(2)-formyl-N(1)-(5-phospho-D-ribosyl)glycinamide from N(1)-(5-phospho-D-ribosyl)glycinamide (10-formyl THF route): step 1/1.</text>
</comment>
<dbReference type="Gene3D" id="3.40.50.170">
    <property type="entry name" value="Formyl transferase, N-terminal domain"/>
    <property type="match status" value="1"/>
</dbReference>
<dbReference type="CDD" id="cd08645">
    <property type="entry name" value="FMT_core_GART"/>
    <property type="match status" value="1"/>
</dbReference>
<proteinExistence type="inferred from homology"/>
<dbReference type="PANTHER" id="PTHR43369">
    <property type="entry name" value="PHOSPHORIBOSYLGLYCINAMIDE FORMYLTRANSFERASE"/>
    <property type="match status" value="1"/>
</dbReference>